<dbReference type="InterPro" id="IPR050584">
    <property type="entry name" value="Cholesterol_7-desaturase"/>
</dbReference>
<dbReference type="Pfam" id="PF00355">
    <property type="entry name" value="Rieske"/>
    <property type="match status" value="1"/>
</dbReference>
<gene>
    <name evidence="19" type="ORF">Fcan01_09193</name>
</gene>
<evidence type="ECO:0000256" key="14">
    <source>
        <dbReference type="ARBA" id="ARBA00026095"/>
    </source>
</evidence>
<keyword evidence="6" id="KW-0479">Metal-binding</keyword>
<evidence type="ECO:0000256" key="1">
    <source>
        <dbReference type="ARBA" id="ARBA00001962"/>
    </source>
</evidence>
<comment type="catalytic activity">
    <reaction evidence="15">
        <text>cholesterol + NADH + O2 + H(+) = 7-dehydrocholesterol + NAD(+) + 2 H2O</text>
        <dbReference type="Rhea" id="RHEA:51644"/>
        <dbReference type="ChEBI" id="CHEBI:15377"/>
        <dbReference type="ChEBI" id="CHEBI:15378"/>
        <dbReference type="ChEBI" id="CHEBI:15379"/>
        <dbReference type="ChEBI" id="CHEBI:16113"/>
        <dbReference type="ChEBI" id="CHEBI:17759"/>
        <dbReference type="ChEBI" id="CHEBI:57540"/>
        <dbReference type="ChEBI" id="CHEBI:57945"/>
        <dbReference type="EC" id="1.14.19.21"/>
    </reaction>
    <physiologicalReaction direction="left-to-right" evidence="15">
        <dbReference type="Rhea" id="RHEA:51645"/>
    </physiologicalReaction>
</comment>
<evidence type="ECO:0000256" key="3">
    <source>
        <dbReference type="ARBA" id="ARBA00004972"/>
    </source>
</evidence>
<dbReference type="GO" id="GO:0008203">
    <property type="term" value="P:cholesterol metabolic process"/>
    <property type="evidence" value="ECO:0007669"/>
    <property type="project" value="InterPro"/>
</dbReference>
<dbReference type="GO" id="GO:0016020">
    <property type="term" value="C:membrane"/>
    <property type="evidence" value="ECO:0007669"/>
    <property type="project" value="UniProtKB-SubCell"/>
</dbReference>
<dbReference type="Gene3D" id="3.90.380.10">
    <property type="entry name" value="Naphthalene 1,2-dioxygenase Alpha Subunit, Chain A, domain 1"/>
    <property type="match status" value="1"/>
</dbReference>
<comment type="pathway">
    <text evidence="12">Steroid hormone biosynthesis; dafachronic acid biosynthesis.</text>
</comment>
<proteinExistence type="inferred from homology"/>
<comment type="caution">
    <text evidence="19">The sequence shown here is derived from an EMBL/GenBank/DDBJ whole genome shotgun (WGS) entry which is preliminary data.</text>
</comment>
<dbReference type="Proteomes" id="UP000198287">
    <property type="component" value="Unassembled WGS sequence"/>
</dbReference>
<evidence type="ECO:0000256" key="5">
    <source>
        <dbReference type="ARBA" id="ARBA00022714"/>
    </source>
</evidence>
<feature type="transmembrane region" description="Helical" evidence="17">
    <location>
        <begin position="6"/>
        <end position="26"/>
    </location>
</feature>
<dbReference type="GO" id="GO:0170056">
    <property type="term" value="F:cholesterol 7-desaturase [NAD(P)H] activity"/>
    <property type="evidence" value="ECO:0007669"/>
    <property type="project" value="UniProtKB-EC"/>
</dbReference>
<evidence type="ECO:0000256" key="6">
    <source>
        <dbReference type="ARBA" id="ARBA00022723"/>
    </source>
</evidence>
<evidence type="ECO:0000256" key="7">
    <source>
        <dbReference type="ARBA" id="ARBA00022989"/>
    </source>
</evidence>
<evidence type="ECO:0000256" key="15">
    <source>
        <dbReference type="ARBA" id="ARBA00047853"/>
    </source>
</evidence>
<name>A0A226EFE8_FOLCA</name>
<accession>A0A226EFE8</accession>
<comment type="similarity">
    <text evidence="13">Belongs to the cholesterol 7-desaturase family.</text>
</comment>
<keyword evidence="4 17" id="KW-0812">Transmembrane</keyword>
<dbReference type="AlphaFoldDB" id="A0A226EFE8"/>
<dbReference type="UniPathway" id="UPA01020"/>
<dbReference type="STRING" id="158441.A0A226EFE8"/>
<evidence type="ECO:0000256" key="8">
    <source>
        <dbReference type="ARBA" id="ARBA00023002"/>
    </source>
</evidence>
<keyword evidence="8" id="KW-0560">Oxidoreductase</keyword>
<dbReference type="Gene3D" id="2.102.10.10">
    <property type="entry name" value="Rieske [2Fe-2S] iron-sulphur domain"/>
    <property type="match status" value="1"/>
</dbReference>
<protein>
    <recommendedName>
        <fullName evidence="14">cholesterol 7-desaturase</fullName>
        <ecNumber evidence="14">1.14.19.21</ecNumber>
    </recommendedName>
</protein>
<dbReference type="InterPro" id="IPR036922">
    <property type="entry name" value="Rieske_2Fe-2S_sf"/>
</dbReference>
<keyword evidence="11 17" id="KW-0472">Membrane</keyword>
<evidence type="ECO:0000313" key="20">
    <source>
        <dbReference type="Proteomes" id="UP000198287"/>
    </source>
</evidence>
<dbReference type="InterPro" id="IPR045605">
    <property type="entry name" value="KshA-like_C"/>
</dbReference>
<dbReference type="EMBL" id="LNIX01000004">
    <property type="protein sequence ID" value="OXA56100.1"/>
    <property type="molecule type" value="Genomic_DNA"/>
</dbReference>
<evidence type="ECO:0000313" key="19">
    <source>
        <dbReference type="EMBL" id="OXA56100.1"/>
    </source>
</evidence>
<evidence type="ECO:0000259" key="18">
    <source>
        <dbReference type="PROSITE" id="PS51296"/>
    </source>
</evidence>
<sequence>MEVKMGIEILGICLVLIIYLCWRVFFRPFNLFRDFGDLGFESVSKTGNDIYKRNAINEMRKRRKNGKLPPSYPNGWFAILESESLKAGETKEIYALGQNLVAWRGRRSGVTYVADAYCPHLGAHLGVGGEVKGDCIQCPFHGWEFDGEKEGKLTRIPYAEKVPGFAQIKLWPVTETNGFIFVWFHSEGSGPSWNLDPIPEIVEGKWSYRGRSEMRVACHIQISRDIRIWNRKCFLDKPILIREEQTIKLFRRWFSQFYYENSNSDNGRTNYFKKG</sequence>
<evidence type="ECO:0000256" key="12">
    <source>
        <dbReference type="ARBA" id="ARBA00025712"/>
    </source>
</evidence>
<dbReference type="OMA" id="NEFYVNC"/>
<dbReference type="GO" id="GO:0051537">
    <property type="term" value="F:2 iron, 2 sulfur cluster binding"/>
    <property type="evidence" value="ECO:0007669"/>
    <property type="project" value="UniProtKB-KW"/>
</dbReference>
<keyword evidence="7 17" id="KW-1133">Transmembrane helix</keyword>
<dbReference type="PROSITE" id="PS51296">
    <property type="entry name" value="RIESKE"/>
    <property type="match status" value="1"/>
</dbReference>
<comment type="subcellular location">
    <subcellularLocation>
        <location evidence="2">Membrane</location>
    </subcellularLocation>
</comment>
<keyword evidence="10" id="KW-0411">Iron-sulfur</keyword>
<comment type="catalytic activity">
    <reaction evidence="16">
        <text>cholesterol + NADPH + O2 + H(+) = 7-dehydrocholesterol + NADP(+) + 2 H2O</text>
        <dbReference type="Rhea" id="RHEA:45024"/>
        <dbReference type="ChEBI" id="CHEBI:15377"/>
        <dbReference type="ChEBI" id="CHEBI:15378"/>
        <dbReference type="ChEBI" id="CHEBI:15379"/>
        <dbReference type="ChEBI" id="CHEBI:16113"/>
        <dbReference type="ChEBI" id="CHEBI:17759"/>
        <dbReference type="ChEBI" id="CHEBI:57783"/>
        <dbReference type="ChEBI" id="CHEBI:58349"/>
        <dbReference type="EC" id="1.14.19.21"/>
    </reaction>
    <physiologicalReaction direction="left-to-right" evidence="16">
        <dbReference type="Rhea" id="RHEA:45025"/>
    </physiologicalReaction>
</comment>
<keyword evidence="20" id="KW-1185">Reference proteome</keyword>
<evidence type="ECO:0000256" key="17">
    <source>
        <dbReference type="SAM" id="Phobius"/>
    </source>
</evidence>
<evidence type="ECO:0000256" key="11">
    <source>
        <dbReference type="ARBA" id="ARBA00023136"/>
    </source>
</evidence>
<reference evidence="19 20" key="1">
    <citation type="submission" date="2015-12" db="EMBL/GenBank/DDBJ databases">
        <title>The genome of Folsomia candida.</title>
        <authorList>
            <person name="Faddeeva A."/>
            <person name="Derks M.F."/>
            <person name="Anvar Y."/>
            <person name="Smit S."/>
            <person name="Van Straalen N."/>
            <person name="Roelofs D."/>
        </authorList>
    </citation>
    <scope>NUCLEOTIDE SEQUENCE [LARGE SCALE GENOMIC DNA]</scope>
    <source>
        <strain evidence="19 20">VU population</strain>
        <tissue evidence="19">Whole body</tissue>
    </source>
</reference>
<comment type="cofactor">
    <cofactor evidence="1">
        <name>Fe cation</name>
        <dbReference type="ChEBI" id="CHEBI:24875"/>
    </cofactor>
</comment>
<evidence type="ECO:0000256" key="9">
    <source>
        <dbReference type="ARBA" id="ARBA00023004"/>
    </source>
</evidence>
<evidence type="ECO:0000256" key="10">
    <source>
        <dbReference type="ARBA" id="ARBA00023014"/>
    </source>
</evidence>
<comment type="pathway">
    <text evidence="3">Hormone biosynthesis.</text>
</comment>
<dbReference type="OrthoDB" id="426882at2759"/>
<keyword evidence="9" id="KW-0408">Iron</keyword>
<dbReference type="GO" id="GO:0046872">
    <property type="term" value="F:metal ion binding"/>
    <property type="evidence" value="ECO:0007669"/>
    <property type="project" value="UniProtKB-KW"/>
</dbReference>
<evidence type="ECO:0000256" key="13">
    <source>
        <dbReference type="ARBA" id="ARBA00025729"/>
    </source>
</evidence>
<dbReference type="SUPFAM" id="SSF50022">
    <property type="entry name" value="ISP domain"/>
    <property type="match status" value="1"/>
</dbReference>
<dbReference type="Pfam" id="PF19298">
    <property type="entry name" value="KshA_C"/>
    <property type="match status" value="1"/>
</dbReference>
<evidence type="ECO:0000256" key="4">
    <source>
        <dbReference type="ARBA" id="ARBA00022692"/>
    </source>
</evidence>
<evidence type="ECO:0000256" key="16">
    <source>
        <dbReference type="ARBA" id="ARBA00049548"/>
    </source>
</evidence>
<dbReference type="GO" id="GO:0005737">
    <property type="term" value="C:cytoplasm"/>
    <property type="evidence" value="ECO:0007669"/>
    <property type="project" value="TreeGrafter"/>
</dbReference>
<dbReference type="PANTHER" id="PTHR21266">
    <property type="entry name" value="IRON-SULFUR DOMAIN CONTAINING PROTEIN"/>
    <property type="match status" value="1"/>
</dbReference>
<keyword evidence="5" id="KW-0001">2Fe-2S</keyword>
<organism evidence="19 20">
    <name type="scientific">Folsomia candida</name>
    <name type="common">Springtail</name>
    <dbReference type="NCBI Taxonomy" id="158441"/>
    <lineage>
        <taxon>Eukaryota</taxon>
        <taxon>Metazoa</taxon>
        <taxon>Ecdysozoa</taxon>
        <taxon>Arthropoda</taxon>
        <taxon>Hexapoda</taxon>
        <taxon>Collembola</taxon>
        <taxon>Entomobryomorpha</taxon>
        <taxon>Isotomoidea</taxon>
        <taxon>Isotomidae</taxon>
        <taxon>Proisotominae</taxon>
        <taxon>Folsomia</taxon>
    </lineage>
</organism>
<dbReference type="EC" id="1.14.19.21" evidence="14"/>
<feature type="domain" description="Rieske" evidence="18">
    <location>
        <begin position="76"/>
        <end position="182"/>
    </location>
</feature>
<evidence type="ECO:0000256" key="2">
    <source>
        <dbReference type="ARBA" id="ARBA00004370"/>
    </source>
</evidence>
<dbReference type="InterPro" id="IPR017941">
    <property type="entry name" value="Rieske_2Fe-2S"/>
</dbReference>
<dbReference type="PANTHER" id="PTHR21266:SF32">
    <property type="entry name" value="CHOLESTEROL 7-DESATURASE NVD"/>
    <property type="match status" value="1"/>
</dbReference>